<reference evidence="3 4" key="1">
    <citation type="submission" date="2024-02" db="EMBL/GenBank/DDBJ databases">
        <title>Chromosome-scale genome assembly of the rough periwinkle Littorina saxatilis.</title>
        <authorList>
            <person name="De Jode A."/>
            <person name="Faria R."/>
            <person name="Formenti G."/>
            <person name="Sims Y."/>
            <person name="Smith T.P."/>
            <person name="Tracey A."/>
            <person name="Wood J.M.D."/>
            <person name="Zagrodzka Z.B."/>
            <person name="Johannesson K."/>
            <person name="Butlin R.K."/>
            <person name="Leder E.H."/>
        </authorList>
    </citation>
    <scope>NUCLEOTIDE SEQUENCE [LARGE SCALE GENOMIC DNA]</scope>
    <source>
        <strain evidence="3">Snail1</strain>
        <tissue evidence="3">Muscle</tissue>
    </source>
</reference>
<dbReference type="SUPFAM" id="SSF54506">
    <property type="entry name" value="Diaminopimelate epimerase-like"/>
    <property type="match status" value="1"/>
</dbReference>
<dbReference type="PANTHER" id="PTHR13774:SF17">
    <property type="entry name" value="PHENAZINE BIOSYNTHESIS-LIKE DOMAIN-CONTAINING PROTEIN"/>
    <property type="match status" value="1"/>
</dbReference>
<organism evidence="3 4">
    <name type="scientific">Littorina saxatilis</name>
    <dbReference type="NCBI Taxonomy" id="31220"/>
    <lineage>
        <taxon>Eukaryota</taxon>
        <taxon>Metazoa</taxon>
        <taxon>Spiralia</taxon>
        <taxon>Lophotrochozoa</taxon>
        <taxon>Mollusca</taxon>
        <taxon>Gastropoda</taxon>
        <taxon>Caenogastropoda</taxon>
        <taxon>Littorinimorpha</taxon>
        <taxon>Littorinoidea</taxon>
        <taxon>Littorinidae</taxon>
        <taxon>Littorina</taxon>
    </lineage>
</organism>
<name>A0AAN9BNM5_9CAEN</name>
<dbReference type="Gene3D" id="3.10.310.10">
    <property type="entry name" value="Diaminopimelate Epimerase, Chain A, domain 1"/>
    <property type="match status" value="2"/>
</dbReference>
<protein>
    <recommendedName>
        <fullName evidence="5">Phenazine biosynthesis-like protein</fullName>
    </recommendedName>
</protein>
<gene>
    <name evidence="3" type="ORF">V1264_013384</name>
</gene>
<keyword evidence="4" id="KW-1185">Reference proteome</keyword>
<dbReference type="GO" id="GO:0016853">
    <property type="term" value="F:isomerase activity"/>
    <property type="evidence" value="ECO:0007669"/>
    <property type="project" value="UniProtKB-KW"/>
</dbReference>
<comment type="similarity">
    <text evidence="1">Belongs to the PhzF family.</text>
</comment>
<dbReference type="InterPro" id="IPR003719">
    <property type="entry name" value="Phenazine_PhzF-like"/>
</dbReference>
<sequence>MATGSDKKQLRLFTVDAFAAQAFAGNPAAVCLLDFDTDVDDVTLQNIAVEMNRTAGFVRPLNAKDDHKTARRLGLRWFTVAKELNLCGHATLASAAVLFYKLGNPHQTVTFCTLSGDLTVSRDGEYLTMDFPVGLTQQKKQADYTELIAALGDEPGVEEVRLCSALSYLMVRLKDGWNRQQFESWRPDIARLERSVRGVLVVVVTTRGSGQQGYVDQAGTPYTFVSRCFAPWINIPEDPVTGSAQTILAQYWSQQLEQTEFYTRQCSSRGGEVRLRLEGDRVKMSGQATIVLDATLHL</sequence>
<dbReference type="PANTHER" id="PTHR13774">
    <property type="entry name" value="PHENAZINE BIOSYNTHESIS PROTEIN"/>
    <property type="match status" value="1"/>
</dbReference>
<evidence type="ECO:0000313" key="3">
    <source>
        <dbReference type="EMBL" id="KAK7109328.1"/>
    </source>
</evidence>
<dbReference type="NCBIfam" id="TIGR00654">
    <property type="entry name" value="PhzF_family"/>
    <property type="match status" value="1"/>
</dbReference>
<dbReference type="EMBL" id="JBAMIC010000003">
    <property type="protein sequence ID" value="KAK7109328.1"/>
    <property type="molecule type" value="Genomic_DNA"/>
</dbReference>
<evidence type="ECO:0008006" key="5">
    <source>
        <dbReference type="Google" id="ProtNLM"/>
    </source>
</evidence>
<comment type="caution">
    <text evidence="3">The sequence shown here is derived from an EMBL/GenBank/DDBJ whole genome shotgun (WGS) entry which is preliminary data.</text>
</comment>
<dbReference type="PIRSF" id="PIRSF016184">
    <property type="entry name" value="PhzC_PhzF"/>
    <property type="match status" value="1"/>
</dbReference>
<dbReference type="Proteomes" id="UP001374579">
    <property type="component" value="Unassembled WGS sequence"/>
</dbReference>
<evidence type="ECO:0000313" key="4">
    <source>
        <dbReference type="Proteomes" id="UP001374579"/>
    </source>
</evidence>
<keyword evidence="2" id="KW-0413">Isomerase</keyword>
<dbReference type="AlphaFoldDB" id="A0AAN9BNM5"/>
<evidence type="ECO:0000256" key="2">
    <source>
        <dbReference type="ARBA" id="ARBA00023235"/>
    </source>
</evidence>
<dbReference type="Pfam" id="PF02567">
    <property type="entry name" value="PhzC-PhzF"/>
    <property type="match status" value="1"/>
</dbReference>
<evidence type="ECO:0000256" key="1">
    <source>
        <dbReference type="ARBA" id="ARBA00008270"/>
    </source>
</evidence>
<accession>A0AAN9BNM5</accession>
<dbReference type="GO" id="GO:0005737">
    <property type="term" value="C:cytoplasm"/>
    <property type="evidence" value="ECO:0007669"/>
    <property type="project" value="TreeGrafter"/>
</dbReference>
<proteinExistence type="inferred from homology"/>